<comment type="caution">
    <text evidence="5">The sequence shown here is derived from an EMBL/GenBank/DDBJ whole genome shotgun (WGS) entry which is preliminary data.</text>
</comment>
<evidence type="ECO:0000256" key="1">
    <source>
        <dbReference type="ARBA" id="ARBA00022553"/>
    </source>
</evidence>
<dbReference type="OrthoDB" id="3197131at2"/>
<dbReference type="Proteomes" id="UP000291838">
    <property type="component" value="Unassembled WGS sequence"/>
</dbReference>
<organism evidence="5 6">
    <name type="scientific">Nocardioides glacieisoli</name>
    <dbReference type="NCBI Taxonomy" id="1168730"/>
    <lineage>
        <taxon>Bacteria</taxon>
        <taxon>Bacillati</taxon>
        <taxon>Actinomycetota</taxon>
        <taxon>Actinomycetes</taxon>
        <taxon>Propionibacteriales</taxon>
        <taxon>Nocardioidaceae</taxon>
        <taxon>Nocardioides</taxon>
    </lineage>
</organism>
<dbReference type="SMART" id="SM00448">
    <property type="entry name" value="REC"/>
    <property type="match status" value="1"/>
</dbReference>
<feature type="region of interest" description="Disordered" evidence="3">
    <location>
        <begin position="1"/>
        <end position="24"/>
    </location>
</feature>
<evidence type="ECO:0000259" key="4">
    <source>
        <dbReference type="PROSITE" id="PS50110"/>
    </source>
</evidence>
<evidence type="ECO:0000256" key="3">
    <source>
        <dbReference type="SAM" id="MobiDB-lite"/>
    </source>
</evidence>
<dbReference type="PROSITE" id="PS50110">
    <property type="entry name" value="RESPONSE_REGULATORY"/>
    <property type="match status" value="1"/>
</dbReference>
<feature type="domain" description="Response regulatory" evidence="4">
    <location>
        <begin position="33"/>
        <end position="144"/>
    </location>
</feature>
<feature type="modified residue" description="4-aspartylphosphate" evidence="2">
    <location>
        <position position="82"/>
    </location>
</feature>
<dbReference type="PANTHER" id="PTHR44591">
    <property type="entry name" value="STRESS RESPONSE REGULATOR PROTEIN 1"/>
    <property type="match status" value="1"/>
</dbReference>
<keyword evidence="6" id="KW-1185">Reference proteome</keyword>
<evidence type="ECO:0000313" key="6">
    <source>
        <dbReference type="Proteomes" id="UP000291838"/>
    </source>
</evidence>
<dbReference type="SUPFAM" id="SSF52172">
    <property type="entry name" value="CheY-like"/>
    <property type="match status" value="1"/>
</dbReference>
<dbReference type="Gene3D" id="3.40.50.2300">
    <property type="match status" value="1"/>
</dbReference>
<dbReference type="InterPro" id="IPR050595">
    <property type="entry name" value="Bact_response_regulator"/>
</dbReference>
<keyword evidence="1 2" id="KW-0597">Phosphoprotein</keyword>
<dbReference type="InterPro" id="IPR001789">
    <property type="entry name" value="Sig_transdc_resp-reg_receiver"/>
</dbReference>
<dbReference type="CDD" id="cd00156">
    <property type="entry name" value="REC"/>
    <property type="match status" value="1"/>
</dbReference>
<dbReference type="GO" id="GO:0000160">
    <property type="term" value="P:phosphorelay signal transduction system"/>
    <property type="evidence" value="ECO:0007669"/>
    <property type="project" value="InterPro"/>
</dbReference>
<name>A0A4Q2RJH0_9ACTN</name>
<protein>
    <submittedName>
        <fullName evidence="5">Response regulator</fullName>
    </submittedName>
</protein>
<dbReference type="EMBL" id="SDWS01000015">
    <property type="protein sequence ID" value="RYB88396.1"/>
    <property type="molecule type" value="Genomic_DNA"/>
</dbReference>
<reference evidence="5 6" key="1">
    <citation type="submission" date="2019-01" db="EMBL/GenBank/DDBJ databases">
        <title>Novel species of Nocardioides.</title>
        <authorList>
            <person name="Liu Q."/>
            <person name="Xin Y.-H."/>
        </authorList>
    </citation>
    <scope>NUCLEOTIDE SEQUENCE [LARGE SCALE GENOMIC DNA]</scope>
    <source>
        <strain evidence="5 6">HLT3-15</strain>
    </source>
</reference>
<evidence type="ECO:0000256" key="2">
    <source>
        <dbReference type="PROSITE-ProRule" id="PRU00169"/>
    </source>
</evidence>
<dbReference type="PANTHER" id="PTHR44591:SF3">
    <property type="entry name" value="RESPONSE REGULATORY DOMAIN-CONTAINING PROTEIN"/>
    <property type="match status" value="1"/>
</dbReference>
<dbReference type="InterPro" id="IPR011006">
    <property type="entry name" value="CheY-like_superfamily"/>
</dbReference>
<proteinExistence type="predicted"/>
<sequence>MDAPPLLHGTFTTKDGGTSSEVARPGHDRTMVLTLVVDDDPAVLELLTSLLGGAGHQVTAASNGREAHDLLLGGSFDLAVLDHELPDMTGLEIAGAVREAGIETRLVLVSGVRWLSRQRLDPVDELVEKPFDPEDFLRLVDELMSP</sequence>
<accession>A0A4Q2RJH0</accession>
<feature type="compositionally biased region" description="Polar residues" evidence="3">
    <location>
        <begin position="10"/>
        <end position="21"/>
    </location>
</feature>
<evidence type="ECO:0000313" key="5">
    <source>
        <dbReference type="EMBL" id="RYB88396.1"/>
    </source>
</evidence>
<dbReference type="Pfam" id="PF00072">
    <property type="entry name" value="Response_reg"/>
    <property type="match status" value="1"/>
</dbReference>
<gene>
    <name evidence="5" type="ORF">EUA06_21255</name>
</gene>
<dbReference type="AlphaFoldDB" id="A0A4Q2RJH0"/>